<feature type="binding site" evidence="6">
    <location>
        <position position="299"/>
    </location>
    <ligand>
        <name>Zn(2+)</name>
        <dbReference type="ChEBI" id="CHEBI:29105"/>
        <label>2</label>
    </ligand>
</feature>
<feature type="binding site" evidence="6">
    <location>
        <position position="145"/>
    </location>
    <ligand>
        <name>Zn(2+)</name>
        <dbReference type="ChEBI" id="CHEBI:29105"/>
        <label>2</label>
    </ligand>
</feature>
<comment type="caution">
    <text evidence="8">The sequence shown here is derived from an EMBL/GenBank/DDBJ whole genome shotgun (WGS) entry which is preliminary data.</text>
</comment>
<evidence type="ECO:0000256" key="6">
    <source>
        <dbReference type="PIRSR" id="PIRSR038896-51"/>
    </source>
</evidence>
<feature type="binding site" evidence="5">
    <location>
        <position position="277"/>
    </location>
    <ligand>
        <name>an N-acyl-1,2-diacyl-sn-glycero-3-phosphoethanolamine</name>
        <dbReference type="ChEBI" id="CHEBI:62537"/>
    </ligand>
</feature>
<keyword evidence="9" id="KW-1185">Reference proteome</keyword>
<dbReference type="Gene3D" id="3.60.15.10">
    <property type="entry name" value="Ribonuclease Z/Hydroxyacylglutathione hydrolase-like"/>
    <property type="match status" value="1"/>
</dbReference>
<dbReference type="EC" id="3.1.4.54" evidence="2"/>
<feature type="binding site" evidence="6">
    <location>
        <position position="140"/>
    </location>
    <ligand>
        <name>Zn(2+)</name>
        <dbReference type="ChEBI" id="CHEBI:29105"/>
        <label>1</label>
    </ligand>
</feature>
<dbReference type="GO" id="GO:0070291">
    <property type="term" value="P:N-acylethanolamine metabolic process"/>
    <property type="evidence" value="ECO:0007669"/>
    <property type="project" value="TreeGrafter"/>
</dbReference>
<proteinExistence type="inferred from homology"/>
<dbReference type="SUPFAM" id="SSF56281">
    <property type="entry name" value="Metallo-hydrolase/oxidoreductase"/>
    <property type="match status" value="1"/>
</dbReference>
<dbReference type="Pfam" id="PF12706">
    <property type="entry name" value="Lactamase_B_2"/>
    <property type="match status" value="1"/>
</dbReference>
<keyword evidence="3" id="KW-0443">Lipid metabolism</keyword>
<protein>
    <recommendedName>
        <fullName evidence="2">N-acetylphosphatidylethanolamine-hydrolyzing phospholipase D</fullName>
        <ecNumber evidence="2">3.1.4.54</ecNumber>
    </recommendedName>
</protein>
<name>A0A210PH32_MIZYE</name>
<keyword evidence="6" id="KW-0862">Zinc</keyword>
<accession>A0A210PH32</accession>
<dbReference type="Proteomes" id="UP000242188">
    <property type="component" value="Unassembled WGS sequence"/>
</dbReference>
<feature type="binding site" evidence="6">
    <location>
        <position position="142"/>
    </location>
    <ligand>
        <name>Zn(2+)</name>
        <dbReference type="ChEBI" id="CHEBI:29105"/>
        <label>1</label>
    </ligand>
</feature>
<comment type="similarity">
    <text evidence="1">Belongs to the NAPE-PLD family.</text>
</comment>
<dbReference type="GO" id="GO:0070292">
    <property type="term" value="P:N-acylphosphatidylethanolamine metabolic process"/>
    <property type="evidence" value="ECO:0007669"/>
    <property type="project" value="TreeGrafter"/>
</dbReference>
<comment type="catalytic activity">
    <reaction evidence="4">
        <text>N-(5Z,8Z,11Z,14Z-eicosatetraenoyl)-1,2-di-(9Z-octadecenoyl)-sn-glycero-3-phosphoethanolamine + H2O = N-(5Z,8Z,11Z,14Z-eicosatetraenoyl)-ethanolamine + 1,2-di-(9Z-octadecenoyl)-sn-glycero-3-phosphate + H(+)</text>
        <dbReference type="Rhea" id="RHEA:45528"/>
        <dbReference type="ChEBI" id="CHEBI:2700"/>
        <dbReference type="ChEBI" id="CHEBI:15377"/>
        <dbReference type="ChEBI" id="CHEBI:15378"/>
        <dbReference type="ChEBI" id="CHEBI:74546"/>
        <dbReference type="ChEBI" id="CHEBI:85277"/>
    </reaction>
    <physiologicalReaction direction="left-to-right" evidence="4">
        <dbReference type="Rhea" id="RHEA:45529"/>
    </physiologicalReaction>
</comment>
<evidence type="ECO:0000256" key="2">
    <source>
        <dbReference type="ARBA" id="ARBA00012279"/>
    </source>
</evidence>
<feature type="domain" description="Metallo-beta-lactamase" evidence="7">
    <location>
        <begin position="99"/>
        <end position="300"/>
    </location>
</feature>
<feature type="binding site" evidence="6">
    <location>
        <position position="240"/>
    </location>
    <ligand>
        <name>Zn(2+)</name>
        <dbReference type="ChEBI" id="CHEBI:29105"/>
        <label>1</label>
    </ligand>
</feature>
<dbReference type="EMBL" id="NEDP02076707">
    <property type="protein sequence ID" value="OWF35791.1"/>
    <property type="molecule type" value="Genomic_DNA"/>
</dbReference>
<dbReference type="PANTHER" id="PTHR15032">
    <property type="entry name" value="N-ACYL-PHOSPHATIDYLETHANOLAMINE-HYDROLYZING PHOSPHOLIPASE D"/>
    <property type="match status" value="1"/>
</dbReference>
<sequence>MEGETTQHQDQMELTKPIYKNGKFENPWKSWHKPSLWNLLKFKIRDIDRSNIPSQEELDVTLPLMKLDQEKITNPDPSCVQLVWIGHATVLVQLDGLTVLADPIFSDRCSFSQRMGPKRYRAPPCTIQELPPLDIVVISHNHYDHLDVGSVKQLVNKYGPSLHWFVPMGLKTWMKSMGCGRVTELSWWEEEKIVGKQGETTVAFTPTQHWSRRSWNDENKSLWGSWVVKGPNHSFFFTGDTGYCEGFKQIGQRYGPFTIAAIPIGSYEPRWFMYPQHVNPEEAVQIHIDIKSTNSVGIHWGTFKQLGCFEHYLEPREKVAAELDRQGLITGSFFTLKHGEIKCIMD</sequence>
<dbReference type="PANTHER" id="PTHR15032:SF4">
    <property type="entry name" value="N-ACYL-PHOSPHATIDYLETHANOLAMINE-HYDROLYZING PHOSPHOLIPASE D"/>
    <property type="match status" value="1"/>
</dbReference>
<keyword evidence="3" id="KW-0442">Lipid degradation</keyword>
<evidence type="ECO:0000256" key="1">
    <source>
        <dbReference type="ARBA" id="ARBA00010127"/>
    </source>
</evidence>
<dbReference type="AlphaFoldDB" id="A0A210PH32"/>
<comment type="cofactor">
    <cofactor evidence="6">
        <name>Zn(2+)</name>
        <dbReference type="ChEBI" id="CHEBI:29105"/>
    </cofactor>
    <text evidence="6">Binds 2 zinc divalent cations per subunit.</text>
</comment>
<evidence type="ECO:0000256" key="3">
    <source>
        <dbReference type="ARBA" id="ARBA00022668"/>
    </source>
</evidence>
<dbReference type="InterPro" id="IPR036866">
    <property type="entry name" value="RibonucZ/Hydroxyglut_hydro"/>
</dbReference>
<keyword evidence="6" id="KW-0479">Metal-binding</keyword>
<feature type="binding site" evidence="6">
    <location>
        <position position="240"/>
    </location>
    <ligand>
        <name>Zn(2+)</name>
        <dbReference type="ChEBI" id="CHEBI:29105"/>
        <label>2</label>
    </ligand>
</feature>
<keyword evidence="3" id="KW-1208">Phospholipid metabolism</keyword>
<evidence type="ECO:0000256" key="5">
    <source>
        <dbReference type="PIRSR" id="PIRSR038896-50"/>
    </source>
</evidence>
<dbReference type="OrthoDB" id="332863at2759"/>
<feature type="binding site" evidence="5">
    <location>
        <position position="143"/>
    </location>
    <ligand>
        <name>an N-acyl-1,2-diacyl-sn-glycero-3-phosphoethanolamine</name>
        <dbReference type="ChEBI" id="CHEBI:62537"/>
    </ligand>
</feature>
<dbReference type="GO" id="GO:0008270">
    <property type="term" value="F:zinc ion binding"/>
    <property type="evidence" value="ECO:0007669"/>
    <property type="project" value="InterPro"/>
</dbReference>
<feature type="binding site" evidence="6">
    <location>
        <position position="144"/>
    </location>
    <ligand>
        <name>Zn(2+)</name>
        <dbReference type="ChEBI" id="CHEBI:29105"/>
        <label>2</label>
    </ligand>
</feature>
<dbReference type="InterPro" id="IPR024884">
    <property type="entry name" value="NAPE-PLD"/>
</dbReference>
<dbReference type="PIRSF" id="PIRSF038896">
    <property type="entry name" value="NAPE-PLD"/>
    <property type="match status" value="1"/>
</dbReference>
<feature type="binding site" evidence="6">
    <location>
        <position position="209"/>
    </location>
    <ligand>
        <name>Zn(2+)</name>
        <dbReference type="ChEBI" id="CHEBI:29105"/>
        <label>1</label>
    </ligand>
</feature>
<dbReference type="InterPro" id="IPR001279">
    <property type="entry name" value="Metallo-B-lactamas"/>
</dbReference>
<gene>
    <name evidence="8" type="ORF">KP79_PYT11490</name>
</gene>
<reference evidence="8 9" key="1">
    <citation type="journal article" date="2017" name="Nat. Ecol. Evol.">
        <title>Scallop genome provides insights into evolution of bilaterian karyotype and development.</title>
        <authorList>
            <person name="Wang S."/>
            <person name="Zhang J."/>
            <person name="Jiao W."/>
            <person name="Li J."/>
            <person name="Xun X."/>
            <person name="Sun Y."/>
            <person name="Guo X."/>
            <person name="Huan P."/>
            <person name="Dong B."/>
            <person name="Zhang L."/>
            <person name="Hu X."/>
            <person name="Sun X."/>
            <person name="Wang J."/>
            <person name="Zhao C."/>
            <person name="Wang Y."/>
            <person name="Wang D."/>
            <person name="Huang X."/>
            <person name="Wang R."/>
            <person name="Lv J."/>
            <person name="Li Y."/>
            <person name="Zhang Z."/>
            <person name="Liu B."/>
            <person name="Lu W."/>
            <person name="Hui Y."/>
            <person name="Liang J."/>
            <person name="Zhou Z."/>
            <person name="Hou R."/>
            <person name="Li X."/>
            <person name="Liu Y."/>
            <person name="Li H."/>
            <person name="Ning X."/>
            <person name="Lin Y."/>
            <person name="Zhao L."/>
            <person name="Xing Q."/>
            <person name="Dou J."/>
            <person name="Li Y."/>
            <person name="Mao J."/>
            <person name="Guo H."/>
            <person name="Dou H."/>
            <person name="Li T."/>
            <person name="Mu C."/>
            <person name="Jiang W."/>
            <person name="Fu Q."/>
            <person name="Fu X."/>
            <person name="Miao Y."/>
            <person name="Liu J."/>
            <person name="Yu Q."/>
            <person name="Li R."/>
            <person name="Liao H."/>
            <person name="Li X."/>
            <person name="Kong Y."/>
            <person name="Jiang Z."/>
            <person name="Chourrout D."/>
            <person name="Li R."/>
            <person name="Bao Z."/>
        </authorList>
    </citation>
    <scope>NUCLEOTIDE SEQUENCE [LARGE SCALE GENOMIC DNA]</scope>
    <source>
        <strain evidence="8 9">PY_sf001</strain>
    </source>
</reference>
<dbReference type="GO" id="GO:0005737">
    <property type="term" value="C:cytoplasm"/>
    <property type="evidence" value="ECO:0007669"/>
    <property type="project" value="TreeGrafter"/>
</dbReference>
<evidence type="ECO:0000313" key="8">
    <source>
        <dbReference type="EMBL" id="OWF35791.1"/>
    </source>
</evidence>
<dbReference type="GO" id="GO:0070290">
    <property type="term" value="F:N-acylphosphatidylethanolamine-specific phospholipase D activity"/>
    <property type="evidence" value="ECO:0007669"/>
    <property type="project" value="UniProtKB-EC"/>
</dbReference>
<evidence type="ECO:0000256" key="4">
    <source>
        <dbReference type="ARBA" id="ARBA00048025"/>
    </source>
</evidence>
<dbReference type="GO" id="GO:0009395">
    <property type="term" value="P:phospholipid catabolic process"/>
    <property type="evidence" value="ECO:0007669"/>
    <property type="project" value="UniProtKB-KW"/>
</dbReference>
<evidence type="ECO:0000259" key="7">
    <source>
        <dbReference type="Pfam" id="PF12706"/>
    </source>
</evidence>
<evidence type="ECO:0000313" key="9">
    <source>
        <dbReference type="Proteomes" id="UP000242188"/>
    </source>
</evidence>
<keyword evidence="3" id="KW-0595">Phospholipid degradation</keyword>
<organism evidence="8 9">
    <name type="scientific">Mizuhopecten yessoensis</name>
    <name type="common">Japanese scallop</name>
    <name type="synonym">Patinopecten yessoensis</name>
    <dbReference type="NCBI Taxonomy" id="6573"/>
    <lineage>
        <taxon>Eukaryota</taxon>
        <taxon>Metazoa</taxon>
        <taxon>Spiralia</taxon>
        <taxon>Lophotrochozoa</taxon>
        <taxon>Mollusca</taxon>
        <taxon>Bivalvia</taxon>
        <taxon>Autobranchia</taxon>
        <taxon>Pteriomorphia</taxon>
        <taxon>Pectinida</taxon>
        <taxon>Pectinoidea</taxon>
        <taxon>Pectinidae</taxon>
        <taxon>Mizuhopecten</taxon>
    </lineage>
</organism>